<comment type="caution">
    <text evidence="2">The sequence shown here is derived from an EMBL/GenBank/DDBJ whole genome shotgun (WGS) entry which is preliminary data.</text>
</comment>
<evidence type="ECO:0000313" key="2">
    <source>
        <dbReference type="EMBL" id="GMI86827.1"/>
    </source>
</evidence>
<protein>
    <submittedName>
        <fullName evidence="2">Ubiquitin conjugating enzyme 9</fullName>
    </submittedName>
</protein>
<accession>A0A9W7I0P5</accession>
<dbReference type="AlphaFoldDB" id="A0A9W7I0P5"/>
<evidence type="ECO:0000313" key="3">
    <source>
        <dbReference type="Proteomes" id="UP001165190"/>
    </source>
</evidence>
<dbReference type="Gene3D" id="3.10.110.10">
    <property type="entry name" value="Ubiquitin Conjugating Enzyme"/>
    <property type="match status" value="1"/>
</dbReference>
<sequence length="107" mass="12459">MAAPEGNPFEGHTFFLPDYPMRPPRFVFRFHGSVFHPNFSEIGGIRLDILQERWSPDIRVVEILARLLGLLRVPNLDDAHPNCEGIALIYRNNPQRFARYVRRIFLG</sequence>
<evidence type="ECO:0000259" key="1">
    <source>
        <dbReference type="PROSITE" id="PS50127"/>
    </source>
</evidence>
<organism evidence="2 3">
    <name type="scientific">Hibiscus trionum</name>
    <name type="common">Flower of an hour</name>
    <dbReference type="NCBI Taxonomy" id="183268"/>
    <lineage>
        <taxon>Eukaryota</taxon>
        <taxon>Viridiplantae</taxon>
        <taxon>Streptophyta</taxon>
        <taxon>Embryophyta</taxon>
        <taxon>Tracheophyta</taxon>
        <taxon>Spermatophyta</taxon>
        <taxon>Magnoliopsida</taxon>
        <taxon>eudicotyledons</taxon>
        <taxon>Gunneridae</taxon>
        <taxon>Pentapetalae</taxon>
        <taxon>rosids</taxon>
        <taxon>malvids</taxon>
        <taxon>Malvales</taxon>
        <taxon>Malvaceae</taxon>
        <taxon>Malvoideae</taxon>
        <taxon>Hibiscus</taxon>
    </lineage>
</organism>
<dbReference type="Pfam" id="PF00179">
    <property type="entry name" value="UQ_con"/>
    <property type="match status" value="1"/>
</dbReference>
<dbReference type="Proteomes" id="UP001165190">
    <property type="component" value="Unassembled WGS sequence"/>
</dbReference>
<feature type="domain" description="UBC core" evidence="1">
    <location>
        <begin position="1"/>
        <end position="107"/>
    </location>
</feature>
<dbReference type="InterPro" id="IPR000608">
    <property type="entry name" value="UBC"/>
</dbReference>
<dbReference type="SUPFAM" id="SSF54495">
    <property type="entry name" value="UBC-like"/>
    <property type="match status" value="1"/>
</dbReference>
<dbReference type="OrthoDB" id="9978460at2759"/>
<dbReference type="PROSITE" id="PS50127">
    <property type="entry name" value="UBC_2"/>
    <property type="match status" value="1"/>
</dbReference>
<dbReference type="EMBL" id="BSYR01000021">
    <property type="protein sequence ID" value="GMI86827.1"/>
    <property type="molecule type" value="Genomic_DNA"/>
</dbReference>
<name>A0A9W7I0P5_HIBTR</name>
<proteinExistence type="predicted"/>
<keyword evidence="3" id="KW-1185">Reference proteome</keyword>
<gene>
    <name evidence="2" type="ORF">HRI_002352000</name>
</gene>
<dbReference type="InterPro" id="IPR016135">
    <property type="entry name" value="UBQ-conjugating_enzyme/RWD"/>
</dbReference>
<reference evidence="2" key="1">
    <citation type="submission" date="2023-05" db="EMBL/GenBank/DDBJ databases">
        <title>Genome and transcriptome analyses reveal genes involved in the formation of fine ridges on petal epidermal cells in Hibiscus trionum.</title>
        <authorList>
            <person name="Koshimizu S."/>
            <person name="Masuda S."/>
            <person name="Ishii T."/>
            <person name="Shirasu K."/>
            <person name="Hoshino A."/>
            <person name="Arita M."/>
        </authorList>
    </citation>
    <scope>NUCLEOTIDE SEQUENCE</scope>
    <source>
        <strain evidence="2">Hamamatsu line</strain>
    </source>
</reference>
<dbReference type="PANTHER" id="PTHR24068">
    <property type="entry name" value="UBIQUITIN-CONJUGATING ENZYME E2"/>
    <property type="match status" value="1"/>
</dbReference>